<feature type="domain" description="HTH araC/xylS-type" evidence="4">
    <location>
        <begin position="212"/>
        <end position="313"/>
    </location>
</feature>
<dbReference type="SUPFAM" id="SSF46689">
    <property type="entry name" value="Homeodomain-like"/>
    <property type="match status" value="2"/>
</dbReference>
<dbReference type="InterPro" id="IPR020449">
    <property type="entry name" value="Tscrpt_reg_AraC-type_HTH"/>
</dbReference>
<dbReference type="PRINTS" id="PR00032">
    <property type="entry name" value="HTHARAC"/>
</dbReference>
<dbReference type="InterPro" id="IPR032783">
    <property type="entry name" value="AraC_lig"/>
</dbReference>
<evidence type="ECO:0000313" key="6">
    <source>
        <dbReference type="Proteomes" id="UP001413721"/>
    </source>
</evidence>
<evidence type="ECO:0000259" key="4">
    <source>
        <dbReference type="PROSITE" id="PS01124"/>
    </source>
</evidence>
<dbReference type="InterPro" id="IPR009057">
    <property type="entry name" value="Homeodomain-like_sf"/>
</dbReference>
<dbReference type="InterPro" id="IPR018060">
    <property type="entry name" value="HTH_AraC"/>
</dbReference>
<dbReference type="Proteomes" id="UP001413721">
    <property type="component" value="Unassembled WGS sequence"/>
</dbReference>
<keyword evidence="6" id="KW-1185">Reference proteome</keyword>
<name>A0ABU9YEU4_9PROT</name>
<dbReference type="PANTHER" id="PTHR46796">
    <property type="entry name" value="HTH-TYPE TRANSCRIPTIONAL ACTIVATOR RHAS-RELATED"/>
    <property type="match status" value="1"/>
</dbReference>
<accession>A0ABU9YEU4</accession>
<dbReference type="SMART" id="SM00342">
    <property type="entry name" value="HTH_ARAC"/>
    <property type="match status" value="1"/>
</dbReference>
<evidence type="ECO:0000256" key="2">
    <source>
        <dbReference type="ARBA" id="ARBA00023125"/>
    </source>
</evidence>
<dbReference type="InterPro" id="IPR018062">
    <property type="entry name" value="HTH_AraC-typ_CS"/>
</dbReference>
<dbReference type="Gene3D" id="1.10.10.60">
    <property type="entry name" value="Homeodomain-like"/>
    <property type="match status" value="2"/>
</dbReference>
<dbReference type="Pfam" id="PF12833">
    <property type="entry name" value="HTH_18"/>
    <property type="match status" value="1"/>
</dbReference>
<evidence type="ECO:0000256" key="1">
    <source>
        <dbReference type="ARBA" id="ARBA00023015"/>
    </source>
</evidence>
<dbReference type="RefSeq" id="WP_345936698.1">
    <property type="nucleotide sequence ID" value="NZ_JBBKTW010000001.1"/>
</dbReference>
<dbReference type="InterPro" id="IPR050204">
    <property type="entry name" value="AraC_XylS_family_regulators"/>
</dbReference>
<dbReference type="PROSITE" id="PS01124">
    <property type="entry name" value="HTH_ARAC_FAMILY_2"/>
    <property type="match status" value="1"/>
</dbReference>
<sequence length="314" mass="34033">MNIHIFFENVPMLADPLSDVLSLLKPHTYVVGGFDLGGDWSVQFEKHSGVKYYALVSGSAWLAVEGECNPIRLDAGDCVLLPNGRRFVISNNLAFDPTPFEDLPESGWNGGIITMNGGGDTMMLGGHFDYSGPHTDMLLGTMPAVVGLRDENDKAGLRWVLERMRQELSAAQPGTALVVQHLAHLLLVQALRLYLSHGTGRGAGWLFALGDAKIAAAVEAIHASPGARWTLPALAEKAGMSRSKFAARFKAVSGSSPIDYLKRWRMLLACERLTRRNEPVSAIALSLGYESEAAFSTAFKRVMGCAPRTYATRG</sequence>
<keyword evidence="2" id="KW-0238">DNA-binding</keyword>
<organism evidence="5 6">
    <name type="scientific">Tistrella arctica</name>
    <dbReference type="NCBI Taxonomy" id="3133430"/>
    <lineage>
        <taxon>Bacteria</taxon>
        <taxon>Pseudomonadati</taxon>
        <taxon>Pseudomonadota</taxon>
        <taxon>Alphaproteobacteria</taxon>
        <taxon>Geminicoccales</taxon>
        <taxon>Geminicoccaceae</taxon>
        <taxon>Tistrella</taxon>
    </lineage>
</organism>
<protein>
    <submittedName>
        <fullName evidence="5">AraC family transcriptional regulator</fullName>
    </submittedName>
</protein>
<keyword evidence="1" id="KW-0805">Transcription regulation</keyword>
<dbReference type="PROSITE" id="PS00041">
    <property type="entry name" value="HTH_ARAC_FAMILY_1"/>
    <property type="match status" value="2"/>
</dbReference>
<evidence type="ECO:0000256" key="3">
    <source>
        <dbReference type="ARBA" id="ARBA00023163"/>
    </source>
</evidence>
<gene>
    <name evidence="5" type="ORF">WG926_02645</name>
</gene>
<proteinExistence type="predicted"/>
<comment type="caution">
    <text evidence="5">The sequence shown here is derived from an EMBL/GenBank/DDBJ whole genome shotgun (WGS) entry which is preliminary data.</text>
</comment>
<reference evidence="5 6" key="1">
    <citation type="submission" date="2024-03" db="EMBL/GenBank/DDBJ databases">
        <title>High-quality draft genome sequencing of Tistrella sp. BH-R2-4.</title>
        <authorList>
            <person name="Dong C."/>
        </authorList>
    </citation>
    <scope>NUCLEOTIDE SEQUENCE [LARGE SCALE GENOMIC DNA]</scope>
    <source>
        <strain evidence="5 6">BH-R2-4</strain>
    </source>
</reference>
<evidence type="ECO:0000313" key="5">
    <source>
        <dbReference type="EMBL" id="MEN2987185.1"/>
    </source>
</evidence>
<dbReference type="PANTHER" id="PTHR46796:SF7">
    <property type="entry name" value="ARAC FAMILY TRANSCRIPTIONAL REGULATOR"/>
    <property type="match status" value="1"/>
</dbReference>
<keyword evidence="3" id="KW-0804">Transcription</keyword>
<dbReference type="EMBL" id="JBBKTW010000001">
    <property type="protein sequence ID" value="MEN2987185.1"/>
    <property type="molecule type" value="Genomic_DNA"/>
</dbReference>
<dbReference type="Pfam" id="PF12852">
    <property type="entry name" value="Cupin_6"/>
    <property type="match status" value="1"/>
</dbReference>